<dbReference type="PANTHER" id="PTHR35089:SF1">
    <property type="entry name" value="CHAPERONE PROTEIN SKP"/>
    <property type="match status" value="1"/>
</dbReference>
<dbReference type="SUPFAM" id="SSF111384">
    <property type="entry name" value="OmpH-like"/>
    <property type="match status" value="1"/>
</dbReference>
<keyword evidence="2 4" id="KW-0732">Signal</keyword>
<dbReference type="SMART" id="SM00935">
    <property type="entry name" value="OmpH"/>
    <property type="match status" value="1"/>
</dbReference>
<feature type="signal peptide" evidence="4">
    <location>
        <begin position="1"/>
        <end position="22"/>
    </location>
</feature>
<comment type="caution">
    <text evidence="5">The sequence shown here is derived from an EMBL/GenBank/DDBJ whole genome shotgun (WGS) entry which is preliminary data.</text>
</comment>
<feature type="chain" id="PRO_5023021982" evidence="4">
    <location>
        <begin position="23"/>
        <end position="173"/>
    </location>
</feature>
<dbReference type="RefSeq" id="WP_148894227.1">
    <property type="nucleotide sequence ID" value="NZ_VNIB01000001.1"/>
</dbReference>
<evidence type="ECO:0000256" key="1">
    <source>
        <dbReference type="ARBA" id="ARBA00009091"/>
    </source>
</evidence>
<reference evidence="5 6" key="1">
    <citation type="submission" date="2019-07" db="EMBL/GenBank/DDBJ databases">
        <title>Genomic Encyclopedia of Type Strains, Phase IV (KMG-IV): sequencing the most valuable type-strain genomes for metagenomic binning, comparative biology and taxonomic classification.</title>
        <authorList>
            <person name="Goeker M."/>
        </authorList>
    </citation>
    <scope>NUCLEOTIDE SEQUENCE [LARGE SCALE GENOMIC DNA]</scope>
    <source>
        <strain evidence="5 6">SS015</strain>
    </source>
</reference>
<dbReference type="Pfam" id="PF03938">
    <property type="entry name" value="OmpH"/>
    <property type="match status" value="1"/>
</dbReference>
<dbReference type="AlphaFoldDB" id="A0A5D3WN90"/>
<proteinExistence type="inferred from homology"/>
<name>A0A5D3WN90_9BACT</name>
<dbReference type="EMBL" id="VNIB01000001">
    <property type="protein sequence ID" value="TYP00038.1"/>
    <property type="molecule type" value="Genomic_DNA"/>
</dbReference>
<evidence type="ECO:0000256" key="2">
    <source>
        <dbReference type="ARBA" id="ARBA00022729"/>
    </source>
</evidence>
<evidence type="ECO:0000313" key="5">
    <source>
        <dbReference type="EMBL" id="TYP00038.1"/>
    </source>
</evidence>
<evidence type="ECO:0000256" key="4">
    <source>
        <dbReference type="SAM" id="SignalP"/>
    </source>
</evidence>
<dbReference type="GO" id="GO:0050821">
    <property type="term" value="P:protein stabilization"/>
    <property type="evidence" value="ECO:0007669"/>
    <property type="project" value="TreeGrafter"/>
</dbReference>
<keyword evidence="6" id="KW-1185">Reference proteome</keyword>
<evidence type="ECO:0000256" key="3">
    <source>
        <dbReference type="SAM" id="Coils"/>
    </source>
</evidence>
<accession>A0A5D3WN90</accession>
<dbReference type="Gene3D" id="3.30.910.20">
    <property type="entry name" value="Skp domain"/>
    <property type="match status" value="1"/>
</dbReference>
<organism evidence="5 6">
    <name type="scientific">Geothermobacter ehrlichii</name>
    <dbReference type="NCBI Taxonomy" id="213224"/>
    <lineage>
        <taxon>Bacteria</taxon>
        <taxon>Pseudomonadati</taxon>
        <taxon>Thermodesulfobacteriota</taxon>
        <taxon>Desulfuromonadia</taxon>
        <taxon>Desulfuromonadales</taxon>
        <taxon>Geothermobacteraceae</taxon>
        <taxon>Geothermobacter</taxon>
    </lineage>
</organism>
<evidence type="ECO:0000313" key="6">
    <source>
        <dbReference type="Proteomes" id="UP000324159"/>
    </source>
</evidence>
<sequence>MKRCVLLLALLGMVFLGVNGMAADLKIGYVDLQKVLNESDAGKAAKQKIGEKVKEYEIQIQARQKELQAAKEELEKQALLLSDEARSKKEREYQQKLKELQRFTKDVREDLQMRDSDATKKILAEILKIVSSYGEEQGYTLILEKNESSLIYASDKIDLTDAILERYNQSRKK</sequence>
<dbReference type="InterPro" id="IPR005632">
    <property type="entry name" value="Chaperone_Skp"/>
</dbReference>
<gene>
    <name evidence="5" type="ORF">EDC39_101198</name>
</gene>
<dbReference type="OrthoDB" id="5432254at2"/>
<feature type="coiled-coil region" evidence="3">
    <location>
        <begin position="46"/>
        <end position="106"/>
    </location>
</feature>
<dbReference type="GO" id="GO:0051082">
    <property type="term" value="F:unfolded protein binding"/>
    <property type="evidence" value="ECO:0007669"/>
    <property type="project" value="InterPro"/>
</dbReference>
<protein>
    <submittedName>
        <fullName evidence="5">Periplasmic chaperone for outer membrane proteins Skp</fullName>
    </submittedName>
</protein>
<dbReference type="PANTHER" id="PTHR35089">
    <property type="entry name" value="CHAPERONE PROTEIN SKP"/>
    <property type="match status" value="1"/>
</dbReference>
<comment type="similarity">
    <text evidence="1">Belongs to the Skp family.</text>
</comment>
<dbReference type="Proteomes" id="UP000324159">
    <property type="component" value="Unassembled WGS sequence"/>
</dbReference>
<dbReference type="InterPro" id="IPR024930">
    <property type="entry name" value="Skp_dom_sf"/>
</dbReference>
<dbReference type="GO" id="GO:0005829">
    <property type="term" value="C:cytosol"/>
    <property type="evidence" value="ECO:0007669"/>
    <property type="project" value="TreeGrafter"/>
</dbReference>
<keyword evidence="3" id="KW-0175">Coiled coil</keyword>